<dbReference type="eggNOG" id="COG0840">
    <property type="taxonomic scope" value="Bacteria"/>
</dbReference>
<reference evidence="8" key="1">
    <citation type="submission" date="2008-01" db="EMBL/GenBank/DDBJ databases">
        <title>Complete sequence of Shewanella halifaxensis HAW-EB4.</title>
        <authorList>
            <consortium name="US DOE Joint Genome Institute"/>
            <person name="Copeland A."/>
            <person name="Lucas S."/>
            <person name="Lapidus A."/>
            <person name="Glavina del Rio T."/>
            <person name="Dalin E."/>
            <person name="Tice H."/>
            <person name="Bruce D."/>
            <person name="Goodwin L."/>
            <person name="Pitluck S."/>
            <person name="Sims D."/>
            <person name="Brettin T."/>
            <person name="Detter J.C."/>
            <person name="Han C."/>
            <person name="Kuske C.R."/>
            <person name="Schmutz J."/>
            <person name="Larimer F."/>
            <person name="Land M."/>
            <person name="Hauser L."/>
            <person name="Kyrpides N."/>
            <person name="Kim E."/>
            <person name="Zhao J.-S."/>
            <person name="Richardson P."/>
        </authorList>
    </citation>
    <scope>NUCLEOTIDE SEQUENCE [LARGE SCALE GENOMIC DNA]</scope>
    <source>
        <strain evidence="8">HAW-EB4</strain>
    </source>
</reference>
<evidence type="ECO:0000313" key="8">
    <source>
        <dbReference type="EMBL" id="ABZ75863.1"/>
    </source>
</evidence>
<dbReference type="Proteomes" id="UP000001317">
    <property type="component" value="Chromosome"/>
</dbReference>
<dbReference type="GO" id="GO:0007165">
    <property type="term" value="P:signal transduction"/>
    <property type="evidence" value="ECO:0007669"/>
    <property type="project" value="UniProtKB-KW"/>
</dbReference>
<feature type="transmembrane region" description="Helical" evidence="5">
    <location>
        <begin position="6"/>
        <end position="28"/>
    </location>
</feature>
<evidence type="ECO:0000256" key="5">
    <source>
        <dbReference type="SAM" id="Phobius"/>
    </source>
</evidence>
<feature type="transmembrane region" description="Helical" evidence="5">
    <location>
        <begin position="190"/>
        <end position="211"/>
    </location>
</feature>
<feature type="domain" description="HAMP" evidence="7">
    <location>
        <begin position="217"/>
        <end position="269"/>
    </location>
</feature>
<dbReference type="PANTHER" id="PTHR32089">
    <property type="entry name" value="METHYL-ACCEPTING CHEMOTAXIS PROTEIN MCPB"/>
    <property type="match status" value="1"/>
</dbReference>
<dbReference type="SUPFAM" id="SSF58104">
    <property type="entry name" value="Methyl-accepting chemotaxis protein (MCP) signaling domain"/>
    <property type="match status" value="1"/>
</dbReference>
<dbReference type="CDD" id="cd06225">
    <property type="entry name" value="HAMP"/>
    <property type="match status" value="1"/>
</dbReference>
<protein>
    <submittedName>
        <fullName evidence="8">Methyl-accepting chemotaxis sensory transducer</fullName>
    </submittedName>
</protein>
<dbReference type="CDD" id="cd11386">
    <property type="entry name" value="MCP_signal"/>
    <property type="match status" value="1"/>
</dbReference>
<dbReference type="OrthoDB" id="9781845at2"/>
<dbReference type="InterPro" id="IPR004089">
    <property type="entry name" value="MCPsignal_dom"/>
</dbReference>
<dbReference type="GO" id="GO:0006935">
    <property type="term" value="P:chemotaxis"/>
    <property type="evidence" value="ECO:0007669"/>
    <property type="project" value="InterPro"/>
</dbReference>
<evidence type="ECO:0000256" key="3">
    <source>
        <dbReference type="ARBA" id="ARBA00029447"/>
    </source>
</evidence>
<dbReference type="EMBL" id="CP000931">
    <property type="protein sequence ID" value="ABZ75863.1"/>
    <property type="molecule type" value="Genomic_DNA"/>
</dbReference>
<dbReference type="Pfam" id="PF00015">
    <property type="entry name" value="MCPsignal"/>
    <property type="match status" value="1"/>
</dbReference>
<keyword evidence="2 4" id="KW-0807">Transducer</keyword>
<organism evidence="8 9">
    <name type="scientific">Shewanella halifaxensis (strain HAW-EB4)</name>
    <dbReference type="NCBI Taxonomy" id="458817"/>
    <lineage>
        <taxon>Bacteria</taxon>
        <taxon>Pseudomonadati</taxon>
        <taxon>Pseudomonadota</taxon>
        <taxon>Gammaproteobacteria</taxon>
        <taxon>Alteromonadales</taxon>
        <taxon>Shewanellaceae</taxon>
        <taxon>Shewanella</taxon>
    </lineage>
</organism>
<proteinExistence type="inferred from homology"/>
<dbReference type="FunFam" id="1.10.287.950:FF:000001">
    <property type="entry name" value="Methyl-accepting chemotaxis sensory transducer"/>
    <property type="match status" value="1"/>
</dbReference>
<comment type="subcellular location">
    <subcellularLocation>
        <location evidence="1">Membrane</location>
    </subcellularLocation>
</comment>
<dbReference type="SMART" id="SM00283">
    <property type="entry name" value="MA"/>
    <property type="match status" value="1"/>
</dbReference>
<evidence type="ECO:0000256" key="2">
    <source>
        <dbReference type="ARBA" id="ARBA00023224"/>
    </source>
</evidence>
<dbReference type="HOGENOM" id="CLU_000445_107_27_6"/>
<name>B0TKR1_SHEHH</name>
<dbReference type="PRINTS" id="PR00260">
    <property type="entry name" value="CHEMTRNSDUCR"/>
</dbReference>
<dbReference type="InterPro" id="IPR003660">
    <property type="entry name" value="HAMP_dom"/>
</dbReference>
<keyword evidence="9" id="KW-1185">Reference proteome</keyword>
<keyword evidence="5" id="KW-1133">Transmembrane helix</keyword>
<dbReference type="AlphaFoldDB" id="B0TKR1"/>
<dbReference type="GO" id="GO:0004888">
    <property type="term" value="F:transmembrane signaling receptor activity"/>
    <property type="evidence" value="ECO:0007669"/>
    <property type="project" value="InterPro"/>
</dbReference>
<gene>
    <name evidence="8" type="ordered locus">Shal_1295</name>
</gene>
<evidence type="ECO:0000313" key="9">
    <source>
        <dbReference type="Proteomes" id="UP000001317"/>
    </source>
</evidence>
<accession>B0TKR1</accession>
<dbReference type="PROSITE" id="PS50885">
    <property type="entry name" value="HAMP"/>
    <property type="match status" value="1"/>
</dbReference>
<dbReference type="PANTHER" id="PTHR32089:SF120">
    <property type="entry name" value="METHYL-ACCEPTING CHEMOTAXIS PROTEIN TLPQ"/>
    <property type="match status" value="1"/>
</dbReference>
<dbReference type="Gene3D" id="1.10.287.950">
    <property type="entry name" value="Methyl-accepting chemotaxis protein"/>
    <property type="match status" value="1"/>
</dbReference>
<evidence type="ECO:0000256" key="4">
    <source>
        <dbReference type="PROSITE-ProRule" id="PRU00284"/>
    </source>
</evidence>
<feature type="domain" description="Methyl-accepting transducer" evidence="6">
    <location>
        <begin position="274"/>
        <end position="510"/>
    </location>
</feature>
<keyword evidence="5" id="KW-0472">Membrane</keyword>
<sequence length="546" mass="60088">MQSVKFKLRLMVFLSLFTLTTVGIFSVYSMKKSAESIQLLYDVNIKSINISSEVIELIGVARSSLLLSFQHDPANVFSSLHDHPISSHLDLISDSLNRIDDLVELLKNNNLSDVQSGMINDLMTNLHKLNESGFKLAVNEIIGGDYYAANELLIKYINMESEIVTGIAKSFHSSILKDSEYLYNMTEQRIWNSVYVVLFSFFIGIVLIYSLSRLITGRVNSALEGIYVVTNNVTKGDLTQRVILKGEDEFTEISNNINMVVESFQKIILDINRNAIHLNETAEESSLVTMTTKQNVITQQDQIQMLATAMHEFTCTVQEVANSTAQAADSSIIAGLSVTEGKVVVEDTISMICDLNIGITKTSELITELSIRIDKIGSVLEVIGSISEQTNLLALNAAIEAARAGEAGRGFAVVADEVRTLANRTQQSTEVIKAVVTELHDFSNDSVSNMTTSFNLAKETADKARMAGIALERISESVEQINAMNIQIASATEEQTVVTREIDINVNRINDISNETSVGAEKSSAITLELSGLIEVIKKNVEKFNC</sequence>
<comment type="similarity">
    <text evidence="3">Belongs to the methyl-accepting chemotaxis (MCP) protein family.</text>
</comment>
<dbReference type="STRING" id="458817.Shal_1295"/>
<evidence type="ECO:0000256" key="1">
    <source>
        <dbReference type="ARBA" id="ARBA00004370"/>
    </source>
</evidence>
<dbReference type="KEGG" id="shl:Shal_1295"/>
<keyword evidence="5" id="KW-0812">Transmembrane</keyword>
<dbReference type="GO" id="GO:0016020">
    <property type="term" value="C:membrane"/>
    <property type="evidence" value="ECO:0007669"/>
    <property type="project" value="UniProtKB-SubCell"/>
</dbReference>
<evidence type="ECO:0000259" key="6">
    <source>
        <dbReference type="PROSITE" id="PS50111"/>
    </source>
</evidence>
<evidence type="ECO:0000259" key="7">
    <source>
        <dbReference type="PROSITE" id="PS50885"/>
    </source>
</evidence>
<dbReference type="PROSITE" id="PS50111">
    <property type="entry name" value="CHEMOTAXIS_TRANSDUC_2"/>
    <property type="match status" value="1"/>
</dbReference>
<dbReference type="InterPro" id="IPR004090">
    <property type="entry name" value="Chemotax_Me-accpt_rcpt"/>
</dbReference>